<dbReference type="Gene3D" id="3.50.50.60">
    <property type="entry name" value="FAD/NAD(P)-binding domain"/>
    <property type="match status" value="1"/>
</dbReference>
<dbReference type="EMBL" id="VICG01000015">
    <property type="protein sequence ID" value="KAA8564267.1"/>
    <property type="molecule type" value="Genomic_DNA"/>
</dbReference>
<dbReference type="PANTHER" id="PTHR43400">
    <property type="entry name" value="FUMARATE REDUCTASE"/>
    <property type="match status" value="1"/>
</dbReference>
<feature type="compositionally biased region" description="Basic and acidic residues" evidence="3">
    <location>
        <begin position="97"/>
        <end position="112"/>
    </location>
</feature>
<evidence type="ECO:0000256" key="2">
    <source>
        <dbReference type="ARBA" id="ARBA00023002"/>
    </source>
</evidence>
<reference evidence="5 6" key="1">
    <citation type="submission" date="2019-06" db="EMBL/GenBank/DDBJ databases">
        <title>Genome Sequence of the Brown Rot Fungal Pathogen Monilinia fructicola.</title>
        <authorList>
            <person name="De Miccolis Angelini R.M."/>
            <person name="Landi L."/>
            <person name="Abate D."/>
            <person name="Pollastro S."/>
            <person name="Romanazzi G."/>
            <person name="Faretra F."/>
        </authorList>
    </citation>
    <scope>NUCLEOTIDE SEQUENCE [LARGE SCALE GENOMIC DNA]</scope>
    <source>
        <strain evidence="5 6">Mfrc123</strain>
    </source>
</reference>
<evidence type="ECO:0000256" key="1">
    <source>
        <dbReference type="ARBA" id="ARBA00022630"/>
    </source>
</evidence>
<dbReference type="InterPro" id="IPR003953">
    <property type="entry name" value="FAD-dep_OxRdtase_2_FAD-bd"/>
</dbReference>
<evidence type="ECO:0000256" key="3">
    <source>
        <dbReference type="SAM" id="MobiDB-lite"/>
    </source>
</evidence>
<feature type="region of interest" description="Disordered" evidence="3">
    <location>
        <begin position="89"/>
        <end position="112"/>
    </location>
</feature>
<sequence length="236" mass="25651">MPSSPPQDKPKIAVVIGSGLAGLAASSQLLSQNRDIEVYLLEQASRTGGNSIKASSGINGAGTSYQLTSSPPIADSVERFYEDSVKSAGDVMGASGNEKETKRQRDIDQGTDRNVEGEGGVLLVGGKRFVDELDTRKVVTEKIMEFEGVKSEEGKPKQWDVKLVIDEGVYEKTKSHVDFYLWKGLMRKSTIAEANLGEAAVESLQAYADIVAKRKSDELGRKAFGYWKLDQVRADS</sequence>
<gene>
    <name evidence="5" type="ORF">EYC84_011211</name>
</gene>
<keyword evidence="6" id="KW-1185">Reference proteome</keyword>
<dbReference type="AlphaFoldDB" id="A0A5M9J6A6"/>
<evidence type="ECO:0000259" key="4">
    <source>
        <dbReference type="Pfam" id="PF00890"/>
    </source>
</evidence>
<dbReference type="PANTHER" id="PTHR43400:SF12">
    <property type="entry name" value="FUMARATE REDUCTASE"/>
    <property type="match status" value="1"/>
</dbReference>
<dbReference type="GO" id="GO:0016491">
    <property type="term" value="F:oxidoreductase activity"/>
    <property type="evidence" value="ECO:0007669"/>
    <property type="project" value="UniProtKB-KW"/>
</dbReference>
<dbReference type="InterPro" id="IPR036188">
    <property type="entry name" value="FAD/NAD-bd_sf"/>
</dbReference>
<dbReference type="VEuPathDB" id="FungiDB:MFRU_043g00560"/>
<dbReference type="Proteomes" id="UP000322873">
    <property type="component" value="Unassembled WGS sequence"/>
</dbReference>
<dbReference type="Pfam" id="PF00890">
    <property type="entry name" value="FAD_binding_2"/>
    <property type="match status" value="1"/>
</dbReference>
<dbReference type="SUPFAM" id="SSF56425">
    <property type="entry name" value="Succinate dehydrogenase/fumarate reductase flavoprotein, catalytic domain"/>
    <property type="match status" value="1"/>
</dbReference>
<dbReference type="InterPro" id="IPR050315">
    <property type="entry name" value="FAD-oxidoreductase_2"/>
</dbReference>
<name>A0A5M9J6A6_MONFR</name>
<protein>
    <recommendedName>
        <fullName evidence="4">FAD-dependent oxidoreductase 2 FAD-binding domain-containing protein</fullName>
    </recommendedName>
</protein>
<organism evidence="5 6">
    <name type="scientific">Monilinia fructicola</name>
    <name type="common">Brown rot fungus</name>
    <name type="synonym">Ciboria fructicola</name>
    <dbReference type="NCBI Taxonomy" id="38448"/>
    <lineage>
        <taxon>Eukaryota</taxon>
        <taxon>Fungi</taxon>
        <taxon>Dikarya</taxon>
        <taxon>Ascomycota</taxon>
        <taxon>Pezizomycotina</taxon>
        <taxon>Leotiomycetes</taxon>
        <taxon>Helotiales</taxon>
        <taxon>Sclerotiniaceae</taxon>
        <taxon>Monilinia</taxon>
    </lineage>
</organism>
<dbReference type="Gene3D" id="3.90.700.10">
    <property type="entry name" value="Succinate dehydrogenase/fumarate reductase flavoprotein, catalytic domain"/>
    <property type="match status" value="1"/>
</dbReference>
<evidence type="ECO:0000313" key="5">
    <source>
        <dbReference type="EMBL" id="KAA8564267.1"/>
    </source>
</evidence>
<comment type="caution">
    <text evidence="5">The sequence shown here is derived from an EMBL/GenBank/DDBJ whole genome shotgun (WGS) entry which is preliminary data.</text>
</comment>
<feature type="domain" description="FAD-dependent oxidoreductase 2 FAD-binding" evidence="4">
    <location>
        <begin position="14"/>
        <end position="89"/>
    </location>
</feature>
<keyword evidence="2" id="KW-0560">Oxidoreductase</keyword>
<keyword evidence="1" id="KW-0285">Flavoprotein</keyword>
<dbReference type="SUPFAM" id="SSF51905">
    <property type="entry name" value="FAD/NAD(P)-binding domain"/>
    <property type="match status" value="1"/>
</dbReference>
<accession>A0A5M9J6A6</accession>
<proteinExistence type="predicted"/>
<evidence type="ECO:0000313" key="6">
    <source>
        <dbReference type="Proteomes" id="UP000322873"/>
    </source>
</evidence>
<dbReference type="InterPro" id="IPR027477">
    <property type="entry name" value="Succ_DH/fumarate_Rdtase_cat_sf"/>
</dbReference>